<dbReference type="PANTHER" id="PTHR43181">
    <property type="entry name" value="2-C-METHYL-D-ERYTHRITOL 2,4-CYCLODIPHOSPHATE SYNTHASE, CHLOROPLASTIC"/>
    <property type="match status" value="1"/>
</dbReference>
<evidence type="ECO:0000256" key="11">
    <source>
        <dbReference type="RuleBase" id="RU004395"/>
    </source>
</evidence>
<comment type="pathway">
    <text evidence="3 10">Isoprenoid biosynthesis; isopentenyl diphosphate biosynthesis via DXP pathway; isopentenyl diphosphate from 1-deoxy-D-xylulose 5-phosphate: step 4/6.</text>
</comment>
<dbReference type="GO" id="GO:0046872">
    <property type="term" value="F:metal ion binding"/>
    <property type="evidence" value="ECO:0007669"/>
    <property type="project" value="UniProtKB-KW"/>
</dbReference>
<keyword evidence="7 10" id="KW-0414">Isoprene biosynthesis</keyword>
<feature type="region of interest" description="2-C-methyl-D-erythritol 4-phosphate cytidylyltransferase" evidence="10">
    <location>
        <begin position="1"/>
        <end position="217"/>
    </location>
</feature>
<dbReference type="AlphaFoldDB" id="A0A3D8IQD8"/>
<feature type="binding site" evidence="10">
    <location>
        <begin position="224"/>
        <end position="226"/>
    </location>
    <ligand>
        <name>4-CDP-2-C-methyl-D-erythritol 2-phosphate</name>
        <dbReference type="ChEBI" id="CHEBI:57919"/>
    </ligand>
</feature>
<keyword evidence="9 10" id="KW-0511">Multifunctional enzyme</keyword>
<comment type="caution">
    <text evidence="10">Lacks conserved residue(s) required for the propagation of feature annotation.</text>
</comment>
<feature type="binding site" evidence="10">
    <location>
        <begin position="250"/>
        <end position="251"/>
    </location>
    <ligand>
        <name>4-CDP-2-C-methyl-D-erythritol 2-phosphate</name>
        <dbReference type="ChEBI" id="CHEBI:57919"/>
    </ligand>
</feature>
<dbReference type="InterPro" id="IPR026596">
    <property type="entry name" value="IspD/F"/>
</dbReference>
<feature type="binding site" evidence="10">
    <location>
        <begin position="272"/>
        <end position="274"/>
    </location>
    <ligand>
        <name>4-CDP-2-C-methyl-D-erythritol 2-phosphate</name>
        <dbReference type="ChEBI" id="CHEBI:57919"/>
    </ligand>
</feature>
<dbReference type="InterPro" id="IPR034683">
    <property type="entry name" value="IspD/TarI"/>
</dbReference>
<dbReference type="HAMAP" id="MF_00107">
    <property type="entry name" value="IspF"/>
    <property type="match status" value="1"/>
</dbReference>
<feature type="region of interest" description="2-C-methyl-D-erythritol 2,4-cyclodiphosphate synthase" evidence="10">
    <location>
        <begin position="218"/>
        <end position="380"/>
    </location>
</feature>
<dbReference type="Gene3D" id="3.30.1330.50">
    <property type="entry name" value="2-C-methyl-D-erythritol 2,4-cyclodiphosphate synthase"/>
    <property type="match status" value="1"/>
</dbReference>
<name>A0A3D8IQD8_9HELI</name>
<protein>
    <recommendedName>
        <fullName evidence="10">Bifunctional enzyme IspD/IspF</fullName>
    </recommendedName>
    <domain>
        <recommendedName>
            <fullName evidence="10">2-C-methyl-D-erythritol 4-phosphate cytidylyltransferase</fullName>
            <ecNumber evidence="10">2.7.7.60</ecNumber>
        </recommendedName>
        <alternativeName>
            <fullName evidence="10">4-diphosphocytidyl-2C-methyl-D-erythritol synthase</fullName>
        </alternativeName>
        <alternativeName>
            <fullName evidence="10">MEP cytidylyltransferase</fullName>
            <shortName evidence="10">MCT</shortName>
        </alternativeName>
    </domain>
    <domain>
        <recommendedName>
            <fullName evidence="10">2-C-methyl-D-erythritol 2,4-cyclodiphosphate synthase</fullName>
            <shortName evidence="10">MECDP-synthase</shortName>
            <shortName evidence="10">MECPP-synthase</shortName>
            <shortName evidence="10">MECPS</shortName>
            <ecNumber evidence="10">4.6.1.12</ecNumber>
        </recommendedName>
    </domain>
</protein>
<keyword evidence="6 10" id="KW-0479">Metal-binding</keyword>
<dbReference type="GO" id="GO:0050518">
    <property type="term" value="F:2-C-methyl-D-erythritol 4-phosphate cytidylyltransferase activity"/>
    <property type="evidence" value="ECO:0007669"/>
    <property type="project" value="UniProtKB-UniRule"/>
</dbReference>
<evidence type="ECO:0000256" key="7">
    <source>
        <dbReference type="ARBA" id="ARBA00023229"/>
    </source>
</evidence>
<evidence type="ECO:0000256" key="6">
    <source>
        <dbReference type="ARBA" id="ARBA00022723"/>
    </source>
</evidence>
<comment type="caution">
    <text evidence="13">The sequence shown here is derived from an EMBL/GenBank/DDBJ whole genome shotgun (WGS) entry which is preliminary data.</text>
</comment>
<comment type="similarity">
    <text evidence="11">Belongs to the IspF family.</text>
</comment>
<feature type="site" description="Transition state stabilizer" evidence="10">
    <location>
        <position position="250"/>
    </location>
</feature>
<evidence type="ECO:0000256" key="4">
    <source>
        <dbReference type="ARBA" id="ARBA00022679"/>
    </source>
</evidence>
<organism evidence="13 14">
    <name type="scientific">Helicobacter equorum</name>
    <dbReference type="NCBI Taxonomy" id="361872"/>
    <lineage>
        <taxon>Bacteria</taxon>
        <taxon>Pseudomonadati</taxon>
        <taxon>Campylobacterota</taxon>
        <taxon>Epsilonproteobacteria</taxon>
        <taxon>Campylobacterales</taxon>
        <taxon>Helicobacteraceae</taxon>
        <taxon>Helicobacter</taxon>
    </lineage>
</organism>
<evidence type="ECO:0000256" key="9">
    <source>
        <dbReference type="ARBA" id="ARBA00023268"/>
    </source>
</evidence>
<dbReference type="NCBIfam" id="TIGR00151">
    <property type="entry name" value="ispF"/>
    <property type="match status" value="1"/>
</dbReference>
<dbReference type="InterPro" id="IPR036571">
    <property type="entry name" value="MECDP_synthase_sf"/>
</dbReference>
<dbReference type="Pfam" id="PF02542">
    <property type="entry name" value="YgbB"/>
    <property type="match status" value="1"/>
</dbReference>
<dbReference type="RefSeq" id="WP_115571151.1">
    <property type="nucleotide sequence ID" value="NZ_NXLT01000004.1"/>
</dbReference>
<proteinExistence type="inferred from homology"/>
<feature type="binding site" evidence="10">
    <location>
        <begin position="348"/>
        <end position="351"/>
    </location>
    <ligand>
        <name>4-CDP-2-C-methyl-D-erythritol 2-phosphate</name>
        <dbReference type="ChEBI" id="CHEBI:57919"/>
    </ligand>
</feature>
<dbReference type="NCBIfam" id="NF006899">
    <property type="entry name" value="PRK09382.1"/>
    <property type="match status" value="1"/>
</dbReference>
<dbReference type="GO" id="GO:0019288">
    <property type="term" value="P:isopentenyl diphosphate biosynthetic process, methylerythritol 4-phosphate pathway"/>
    <property type="evidence" value="ECO:0007669"/>
    <property type="project" value="UniProtKB-UniRule"/>
</dbReference>
<feature type="binding site" evidence="10">
    <location>
        <position position="258"/>
    </location>
    <ligand>
        <name>a divalent metal cation</name>
        <dbReference type="ChEBI" id="CHEBI:60240"/>
    </ligand>
</feature>
<dbReference type="GO" id="GO:0016114">
    <property type="term" value="P:terpenoid biosynthetic process"/>
    <property type="evidence" value="ECO:0007669"/>
    <property type="project" value="InterPro"/>
</dbReference>
<dbReference type="OrthoDB" id="9804336at2"/>
<dbReference type="Pfam" id="PF01128">
    <property type="entry name" value="IspD"/>
    <property type="match status" value="1"/>
</dbReference>
<dbReference type="PROSITE" id="PS01295">
    <property type="entry name" value="ISPD"/>
    <property type="match status" value="1"/>
</dbReference>
<dbReference type="InterPro" id="IPR020555">
    <property type="entry name" value="MECDP_synthase_CS"/>
</dbReference>
<evidence type="ECO:0000313" key="13">
    <source>
        <dbReference type="EMBL" id="RDU66831.1"/>
    </source>
</evidence>
<evidence type="ECO:0000256" key="1">
    <source>
        <dbReference type="ARBA" id="ARBA00000200"/>
    </source>
</evidence>
<sequence length="380" mass="41904">MSHRIALILMAAGDSTRFCASANIPLKKQWLRVGDIPLWQKVAQDLSEIYPFCQIFITASESDFLYMQTISPFCVIKGGNTRAQSLRNALRFVEADFVLVSDVARWDIDKAVCERLFACLDNPDFACAVPFVSVPDTTFYQGAYLVREDIKLIQTPQLSHTQTLKQALDSKDFSDESSAMHTLGKRIDFVQGSAKLSKLTLGEDLHNSNLLPPSKESFCASGFDVHAFEEGKPMVLGGIEIASPIGFKAHSDGDVVLHALSDAILGGMCAGDIGQWFPDTSEEFKGADSKKLLTHIYTYTRSVGFEVRYVDITIMAQIPKITPYKQRIQESIAALLELPKARVSIKATTTESLGFIGRKEGVAVSATATLGYIQWDSILR</sequence>
<accession>A0A3D8IQD8</accession>
<dbReference type="CDD" id="cd00554">
    <property type="entry name" value="MECDP_synthase"/>
    <property type="match status" value="1"/>
</dbReference>
<dbReference type="EC" id="4.6.1.12" evidence="10"/>
<reference evidence="13 14" key="1">
    <citation type="submission" date="2018-04" db="EMBL/GenBank/DDBJ databases">
        <title>Novel Campyloabacter and Helicobacter Species and Strains.</title>
        <authorList>
            <person name="Mannion A.J."/>
            <person name="Shen Z."/>
            <person name="Fox J.G."/>
        </authorList>
    </citation>
    <scope>NUCLEOTIDE SEQUENCE [LARGE SCALE GENOMIC DNA]</scope>
    <source>
        <strain evidence="13 14">MIT 12-6600</strain>
    </source>
</reference>
<dbReference type="UniPathway" id="UPA00056">
    <property type="reaction ID" value="UER00093"/>
</dbReference>
<evidence type="ECO:0000256" key="10">
    <source>
        <dbReference type="HAMAP-Rule" id="MF_01520"/>
    </source>
</evidence>
<feature type="binding site" evidence="10">
    <location>
        <position position="355"/>
    </location>
    <ligand>
        <name>4-CDP-2-C-methyl-D-erythritol 2-phosphate</name>
        <dbReference type="ChEBI" id="CHEBI:57919"/>
    </ligand>
</feature>
<dbReference type="PANTHER" id="PTHR43181:SF1">
    <property type="entry name" value="2-C-METHYL-D-ERYTHRITOL 2,4-CYCLODIPHOSPHATE SYNTHASE, CHLOROPLASTIC"/>
    <property type="match status" value="1"/>
</dbReference>
<dbReference type="InterPro" id="IPR029044">
    <property type="entry name" value="Nucleotide-diphossugar_trans"/>
</dbReference>
<feature type="site" description="Transition state stabilizer" evidence="10">
    <location>
        <position position="17"/>
    </location>
</feature>
<evidence type="ECO:0000256" key="8">
    <source>
        <dbReference type="ARBA" id="ARBA00023239"/>
    </source>
</evidence>
<dbReference type="SUPFAM" id="SSF53448">
    <property type="entry name" value="Nucleotide-diphospho-sugar transferases"/>
    <property type="match status" value="1"/>
</dbReference>
<comment type="catalytic activity">
    <reaction evidence="10">
        <text>2-C-methyl-D-erythritol 4-phosphate + CTP + H(+) = 4-CDP-2-C-methyl-D-erythritol + diphosphate</text>
        <dbReference type="Rhea" id="RHEA:13429"/>
        <dbReference type="ChEBI" id="CHEBI:15378"/>
        <dbReference type="ChEBI" id="CHEBI:33019"/>
        <dbReference type="ChEBI" id="CHEBI:37563"/>
        <dbReference type="ChEBI" id="CHEBI:57823"/>
        <dbReference type="ChEBI" id="CHEBI:58262"/>
        <dbReference type="EC" id="2.7.7.60"/>
    </reaction>
</comment>
<comment type="catalytic activity">
    <reaction evidence="1 10 11">
        <text>4-CDP-2-C-methyl-D-erythritol 2-phosphate = 2-C-methyl-D-erythritol 2,4-cyclic diphosphate + CMP</text>
        <dbReference type="Rhea" id="RHEA:23864"/>
        <dbReference type="ChEBI" id="CHEBI:57919"/>
        <dbReference type="ChEBI" id="CHEBI:58483"/>
        <dbReference type="ChEBI" id="CHEBI:60377"/>
        <dbReference type="EC" id="4.6.1.12"/>
    </reaction>
</comment>
<feature type="site" description="Transition state stabilizer" evidence="10">
    <location>
        <position position="28"/>
    </location>
</feature>
<evidence type="ECO:0000259" key="12">
    <source>
        <dbReference type="Pfam" id="PF02542"/>
    </source>
</evidence>
<comment type="similarity">
    <text evidence="10">In the C-terminal section; belongs to the IspF family.</text>
</comment>
<feature type="binding site" evidence="10">
    <location>
        <position position="224"/>
    </location>
    <ligand>
        <name>a divalent metal cation</name>
        <dbReference type="ChEBI" id="CHEBI:60240"/>
    </ligand>
</feature>
<dbReference type="InterPro" id="IPR018294">
    <property type="entry name" value="ISPD_synthase_CS"/>
</dbReference>
<feature type="site" description="Positions MEP for the nucleophilic attack" evidence="10">
    <location>
        <position position="198"/>
    </location>
</feature>
<dbReference type="InterPro" id="IPR003526">
    <property type="entry name" value="MECDP_synthase"/>
</dbReference>
<comment type="similarity">
    <text evidence="10">In the N-terminal section; belongs to the IspD/TarI cytidylyltransferase family. IspD subfamily.</text>
</comment>
<dbReference type="PROSITE" id="PS01350">
    <property type="entry name" value="ISPF"/>
    <property type="match status" value="1"/>
</dbReference>
<gene>
    <name evidence="10" type="primary">ispDF</name>
    <name evidence="13" type="ORF">CQA54_05535</name>
</gene>
<keyword evidence="5 10" id="KW-0548">Nucleotidyltransferase</keyword>
<evidence type="ECO:0000256" key="5">
    <source>
        <dbReference type="ARBA" id="ARBA00022695"/>
    </source>
</evidence>
<evidence type="ECO:0000256" key="2">
    <source>
        <dbReference type="ARBA" id="ARBA00001968"/>
    </source>
</evidence>
<dbReference type="GO" id="GO:0008685">
    <property type="term" value="F:2-C-methyl-D-erythritol 2,4-cyclodiphosphate synthase activity"/>
    <property type="evidence" value="ECO:0007669"/>
    <property type="project" value="UniProtKB-UniRule"/>
</dbReference>
<comment type="pathway">
    <text evidence="10">Isoprenoid biosynthesis; isopentenyl diphosphate biosynthesis via DXP pathway; isopentenyl diphosphate from 1-deoxy-D-xylulose 5-phosphate: step 2/6.</text>
</comment>
<feature type="domain" description="2-C-methyl-D-erythritol 2,4-cyclodiphosphate synthase" evidence="12">
    <location>
        <begin position="221"/>
        <end position="370"/>
    </location>
</feature>
<dbReference type="Gene3D" id="3.90.550.10">
    <property type="entry name" value="Spore Coat Polysaccharide Biosynthesis Protein SpsA, Chain A"/>
    <property type="match status" value="1"/>
</dbReference>
<comment type="function">
    <text evidence="10">Bifunctional enzyme that catalyzes the formation of 4-diphosphocytidyl-2-C-methyl-D-erythritol from CTP and 2-C-methyl-D-erythritol 4-phosphate (MEP) (IspD), and catalyzes the conversion of 4-diphosphocytidyl-2-C-methyl-D-erythritol 2-phosphate (CDP-ME2P) to 2-C-methyl-D-erythritol 2,4-cyclodiphosphate (ME-CPP) with a corresponding release of cytidine 5-monophosphate (CMP) (IspF).</text>
</comment>
<feature type="site" description="Transition state stabilizer" evidence="10">
    <location>
        <position position="349"/>
    </location>
</feature>
<dbReference type="EC" id="2.7.7.60" evidence="10"/>
<keyword evidence="14" id="KW-1185">Reference proteome</keyword>
<feature type="binding site" evidence="10">
    <location>
        <position position="358"/>
    </location>
    <ligand>
        <name>4-CDP-2-C-methyl-D-erythritol 2-phosphate</name>
        <dbReference type="ChEBI" id="CHEBI:57919"/>
    </ligand>
</feature>
<evidence type="ECO:0000313" key="14">
    <source>
        <dbReference type="Proteomes" id="UP000256514"/>
    </source>
</evidence>
<dbReference type="Proteomes" id="UP000256514">
    <property type="component" value="Unassembled WGS sequence"/>
</dbReference>
<dbReference type="HAMAP" id="MF_01520">
    <property type="entry name" value="IspDF"/>
    <property type="match status" value="1"/>
</dbReference>
<feature type="binding site" evidence="10">
    <location>
        <position position="226"/>
    </location>
    <ligand>
        <name>a divalent metal cation</name>
        <dbReference type="ChEBI" id="CHEBI:60240"/>
    </ligand>
</feature>
<dbReference type="EMBL" id="NXLT01000004">
    <property type="protein sequence ID" value="RDU66831.1"/>
    <property type="molecule type" value="Genomic_DNA"/>
</dbReference>
<keyword evidence="8 10" id="KW-0456">Lyase</keyword>
<comment type="cofactor">
    <cofactor evidence="2 10">
        <name>a divalent metal cation</name>
        <dbReference type="ChEBI" id="CHEBI:60240"/>
    </cofactor>
</comment>
<keyword evidence="4 10" id="KW-0808">Transferase</keyword>
<dbReference type="SUPFAM" id="SSF69765">
    <property type="entry name" value="IpsF-like"/>
    <property type="match status" value="1"/>
</dbReference>
<feature type="site" description="Positions MEP for the nucleophilic attack" evidence="10">
    <location>
        <position position="147"/>
    </location>
</feature>
<evidence type="ECO:0000256" key="3">
    <source>
        <dbReference type="ARBA" id="ARBA00004709"/>
    </source>
</evidence>